<comment type="caution">
    <text evidence="2">The sequence shown here is derived from an EMBL/GenBank/DDBJ whole genome shotgun (WGS) entry which is preliminary data.</text>
</comment>
<evidence type="ECO:0000313" key="3">
    <source>
        <dbReference type="Proteomes" id="UP001238603"/>
    </source>
</evidence>
<evidence type="ECO:0000313" key="2">
    <source>
        <dbReference type="EMBL" id="MDL5033822.1"/>
    </source>
</evidence>
<sequence>MMQVKVNELGAAPGQPPGVPAKGKTCPPSTAARPARVLIVCALAVASLSACQRRSEVPAPDNRSVQPDLPASSPMPQPTVPASGASATP</sequence>
<evidence type="ECO:0008006" key="4">
    <source>
        <dbReference type="Google" id="ProtNLM"/>
    </source>
</evidence>
<dbReference type="RefSeq" id="WP_285983898.1">
    <property type="nucleotide sequence ID" value="NZ_JASVDS010000005.1"/>
</dbReference>
<feature type="region of interest" description="Disordered" evidence="1">
    <location>
        <begin position="52"/>
        <end position="89"/>
    </location>
</feature>
<name>A0ABT7LNI4_9BURK</name>
<feature type="region of interest" description="Disordered" evidence="1">
    <location>
        <begin position="1"/>
        <end position="29"/>
    </location>
</feature>
<accession>A0ABT7LNI4</accession>
<dbReference type="EMBL" id="JASVDS010000005">
    <property type="protein sequence ID" value="MDL5033822.1"/>
    <property type="molecule type" value="Genomic_DNA"/>
</dbReference>
<evidence type="ECO:0000256" key="1">
    <source>
        <dbReference type="SAM" id="MobiDB-lite"/>
    </source>
</evidence>
<proteinExistence type="predicted"/>
<organism evidence="2 3">
    <name type="scientific">Roseateles subflavus</name>
    <dbReference type="NCBI Taxonomy" id="3053353"/>
    <lineage>
        <taxon>Bacteria</taxon>
        <taxon>Pseudomonadati</taxon>
        <taxon>Pseudomonadota</taxon>
        <taxon>Betaproteobacteria</taxon>
        <taxon>Burkholderiales</taxon>
        <taxon>Sphaerotilaceae</taxon>
        <taxon>Roseateles</taxon>
    </lineage>
</organism>
<keyword evidence="3" id="KW-1185">Reference proteome</keyword>
<dbReference type="Proteomes" id="UP001238603">
    <property type="component" value="Unassembled WGS sequence"/>
</dbReference>
<gene>
    <name evidence="2" type="ORF">QRD43_18065</name>
</gene>
<reference evidence="2 3" key="1">
    <citation type="submission" date="2023-06" db="EMBL/GenBank/DDBJ databases">
        <title>Pelomonas sp. APW6 16S ribosomal RNA gene genome sequencing and assembly.</title>
        <authorList>
            <person name="Woo H."/>
        </authorList>
    </citation>
    <scope>NUCLEOTIDE SEQUENCE [LARGE SCALE GENOMIC DNA]</scope>
    <source>
        <strain evidence="2 3">APW6</strain>
    </source>
</reference>
<protein>
    <recommendedName>
        <fullName evidence="4">Lipoprotein</fullName>
    </recommendedName>
</protein>